<feature type="compositionally biased region" description="Polar residues" evidence="1">
    <location>
        <begin position="33"/>
        <end position="51"/>
    </location>
</feature>
<evidence type="ECO:0000313" key="3">
    <source>
        <dbReference type="Proteomes" id="UP000275078"/>
    </source>
</evidence>
<dbReference type="AlphaFoldDB" id="A0A3N4HS39"/>
<keyword evidence="3" id="KW-1185">Reference proteome</keyword>
<sequence length="359" mass="39697">MSGQEPRTRETDDASGSSGTFGRGTRPSIFSKVPTTSGAASSSWRRPTTNRPKIPTAADLAKLLAAQGIVPLPEARRSSNEADIDLIESDMEKGSKDSEDTEEEKETDSDGTDEVKGERKGGPEEKVAAVSGLAPVASASKVKPDSRPSDSKLLALFRLMKDFANYIGPHFSAAVDLWCAMTFSRCIDVYLEDASAQKTIHFSTFKDLMCGLNGELNALGTEIGLPVVNGKPGTWKYLDKPEIVERLREKGFHKVLFTALESRGFLPHHWSAVLFVRSSWCGITGREPKHISQYRYTKRSLGLLEFVMKEFLLRRTGPAKEVSMPCANNETLVRHLTEVAGCYAPLDLEDAWWKRRKQI</sequence>
<organism evidence="2 3">
    <name type="scientific">Ascobolus immersus RN42</name>
    <dbReference type="NCBI Taxonomy" id="1160509"/>
    <lineage>
        <taxon>Eukaryota</taxon>
        <taxon>Fungi</taxon>
        <taxon>Dikarya</taxon>
        <taxon>Ascomycota</taxon>
        <taxon>Pezizomycotina</taxon>
        <taxon>Pezizomycetes</taxon>
        <taxon>Pezizales</taxon>
        <taxon>Ascobolaceae</taxon>
        <taxon>Ascobolus</taxon>
    </lineage>
</organism>
<gene>
    <name evidence="2" type="ORF">BJ508DRAFT_339109</name>
</gene>
<accession>A0A3N4HS39</accession>
<dbReference type="EMBL" id="ML119767">
    <property type="protein sequence ID" value="RPA75308.1"/>
    <property type="molecule type" value="Genomic_DNA"/>
</dbReference>
<name>A0A3N4HS39_ASCIM</name>
<reference evidence="2 3" key="1">
    <citation type="journal article" date="2018" name="Nat. Ecol. Evol.">
        <title>Pezizomycetes genomes reveal the molecular basis of ectomycorrhizal truffle lifestyle.</title>
        <authorList>
            <person name="Murat C."/>
            <person name="Payen T."/>
            <person name="Noel B."/>
            <person name="Kuo A."/>
            <person name="Morin E."/>
            <person name="Chen J."/>
            <person name="Kohler A."/>
            <person name="Krizsan K."/>
            <person name="Balestrini R."/>
            <person name="Da Silva C."/>
            <person name="Montanini B."/>
            <person name="Hainaut M."/>
            <person name="Levati E."/>
            <person name="Barry K.W."/>
            <person name="Belfiori B."/>
            <person name="Cichocki N."/>
            <person name="Clum A."/>
            <person name="Dockter R.B."/>
            <person name="Fauchery L."/>
            <person name="Guy J."/>
            <person name="Iotti M."/>
            <person name="Le Tacon F."/>
            <person name="Lindquist E.A."/>
            <person name="Lipzen A."/>
            <person name="Malagnac F."/>
            <person name="Mello A."/>
            <person name="Molinier V."/>
            <person name="Miyauchi S."/>
            <person name="Poulain J."/>
            <person name="Riccioni C."/>
            <person name="Rubini A."/>
            <person name="Sitrit Y."/>
            <person name="Splivallo R."/>
            <person name="Traeger S."/>
            <person name="Wang M."/>
            <person name="Zifcakova L."/>
            <person name="Wipf D."/>
            <person name="Zambonelli A."/>
            <person name="Paolocci F."/>
            <person name="Nowrousian M."/>
            <person name="Ottonello S."/>
            <person name="Baldrian P."/>
            <person name="Spatafora J.W."/>
            <person name="Henrissat B."/>
            <person name="Nagy L.G."/>
            <person name="Aury J.M."/>
            <person name="Wincker P."/>
            <person name="Grigoriev I.V."/>
            <person name="Bonfante P."/>
            <person name="Martin F.M."/>
        </authorList>
    </citation>
    <scope>NUCLEOTIDE SEQUENCE [LARGE SCALE GENOMIC DNA]</scope>
    <source>
        <strain evidence="2 3">RN42</strain>
    </source>
</reference>
<feature type="compositionally biased region" description="Basic and acidic residues" evidence="1">
    <location>
        <begin position="113"/>
        <end position="127"/>
    </location>
</feature>
<evidence type="ECO:0000313" key="2">
    <source>
        <dbReference type="EMBL" id="RPA75308.1"/>
    </source>
</evidence>
<protein>
    <submittedName>
        <fullName evidence="2">Uncharacterized protein</fullName>
    </submittedName>
</protein>
<feature type="region of interest" description="Disordered" evidence="1">
    <location>
        <begin position="1"/>
        <end position="56"/>
    </location>
</feature>
<feature type="compositionally biased region" description="Acidic residues" evidence="1">
    <location>
        <begin position="99"/>
        <end position="112"/>
    </location>
</feature>
<feature type="compositionally biased region" description="Basic and acidic residues" evidence="1">
    <location>
        <begin position="1"/>
        <end position="12"/>
    </location>
</feature>
<evidence type="ECO:0000256" key="1">
    <source>
        <dbReference type="SAM" id="MobiDB-lite"/>
    </source>
</evidence>
<feature type="compositionally biased region" description="Low complexity" evidence="1">
    <location>
        <begin position="15"/>
        <end position="28"/>
    </location>
</feature>
<proteinExistence type="predicted"/>
<dbReference type="Proteomes" id="UP000275078">
    <property type="component" value="Unassembled WGS sequence"/>
</dbReference>
<feature type="region of interest" description="Disordered" evidence="1">
    <location>
        <begin position="69"/>
        <end position="130"/>
    </location>
</feature>